<feature type="transmembrane region" description="Helical" evidence="1">
    <location>
        <begin position="141"/>
        <end position="161"/>
    </location>
</feature>
<evidence type="ECO:0000256" key="1">
    <source>
        <dbReference type="SAM" id="Phobius"/>
    </source>
</evidence>
<keyword evidence="1" id="KW-0472">Membrane</keyword>
<keyword evidence="2" id="KW-0732">Signal</keyword>
<evidence type="ECO:0000256" key="2">
    <source>
        <dbReference type="SAM" id="SignalP"/>
    </source>
</evidence>
<organism evidence="3">
    <name type="scientific">Ophiognomonia clavigignenti-juglandacearum</name>
    <dbReference type="NCBI Taxonomy" id="218668"/>
    <lineage>
        <taxon>Eukaryota</taxon>
        <taxon>Fungi</taxon>
        <taxon>Dikarya</taxon>
        <taxon>Ascomycota</taxon>
        <taxon>Pezizomycotina</taxon>
        <taxon>Sordariomycetes</taxon>
        <taxon>Sordariomycetidae</taxon>
        <taxon>Diaporthales</taxon>
        <taxon>Gnomoniaceae</taxon>
        <taxon>Ophiognomonia</taxon>
    </lineage>
</organism>
<sequence>MFIFRFTSLLIFGLPLVCSQFVDLPSALDPSVCFTYESIYYTTVDVIDTITSLLPTIAPTPCPTSISTVTVTVTQLAQAFSNEQVNSLLDLASRLEATPTPCPYIPSNNVINSLVNAIGVLNVTNMLSNATSIGSLYVSSWAIQIGISVGGAGLLFLFVFVPAQFLGIDNSLFVAYTAVIIPAFMAIFGAVNTAIATRIAPQLFAA</sequence>
<feature type="transmembrane region" description="Helical" evidence="1">
    <location>
        <begin position="173"/>
        <end position="195"/>
    </location>
</feature>
<keyword evidence="1" id="KW-0812">Transmembrane</keyword>
<keyword evidence="3" id="KW-0496">Mitochondrion</keyword>
<gene>
    <name evidence="3" type="primary">orf206</name>
</gene>
<geneLocation type="mitochondrion" evidence="3"/>
<reference evidence="3" key="1">
    <citation type="submission" date="2017-02" db="EMBL/GenBank/DDBJ databases">
        <title>Fungal Comparative Genomics of Melanconis species and Ophiognomonia clavigignenti-juglandacearum at Different Phylogenetic Distances.</title>
        <authorList>
            <person name="Demers J.E."/>
            <person name="Castlebury L.A."/>
        </authorList>
    </citation>
    <scope>NUCLEOTIDE SEQUENCE</scope>
    <source>
        <strain evidence="3">ATCC36624</strain>
    </source>
</reference>
<keyword evidence="1" id="KW-1133">Transmembrane helix</keyword>
<feature type="signal peptide" evidence="2">
    <location>
        <begin position="1"/>
        <end position="19"/>
    </location>
</feature>
<dbReference type="AlphaFoldDB" id="A0A291LJ29"/>
<name>A0A291LJ29_9PEZI</name>
<dbReference type="EMBL" id="KY575058">
    <property type="protein sequence ID" value="ATI20547.1"/>
    <property type="molecule type" value="Genomic_DNA"/>
</dbReference>
<accession>A0A291LJ29</accession>
<feature type="chain" id="PRO_5012200410" evidence="2">
    <location>
        <begin position="20"/>
        <end position="206"/>
    </location>
</feature>
<proteinExistence type="predicted"/>
<evidence type="ECO:0000313" key="3">
    <source>
        <dbReference type="EMBL" id="ATI20547.1"/>
    </source>
</evidence>
<protein>
    <submittedName>
        <fullName evidence="3">Uncharacterized protein</fullName>
    </submittedName>
</protein>